<dbReference type="PIRSF" id="PIRSF001227">
    <property type="entry name" value="Pen_acylase"/>
    <property type="match status" value="1"/>
</dbReference>
<keyword evidence="4" id="KW-0472">Membrane</keyword>
<feature type="transmembrane region" description="Helical" evidence="4">
    <location>
        <begin position="12"/>
        <end position="32"/>
    </location>
</feature>
<dbReference type="SUPFAM" id="SSF56235">
    <property type="entry name" value="N-terminal nucleophile aminohydrolases (Ntn hydrolases)"/>
    <property type="match status" value="1"/>
</dbReference>
<sequence>MKRSFTRRLLRWIGIGLCTVFLVLLAGFAWIWTRVQSSLPTLDGELPLPGLSAPVSLARDAHGVAIIEATSFVDAQRALGFAHGQDRFFQMDLLRRRAAGRLSGLFGAKALPLDRATVVHRFPALAEQVLAAETPERRALLEAYAEGVNAGLHSLADVPWEYAVLRTDPEPWTPIDTVLVSYSLALDLQDSTGTYEKTLTTLRDTLGTNIVDFLNPLIGPDDSALDGTTAPLTITPTSKLINLRDEALPGTTTETDDTAFADPPAVGSNGFVLPGDRTASGSALLAGDPHLGLSLPNVWYRTQLTWPDATGTTRTAVGVSLPGTPGIIIGTNGDIAWTFTNAYIDAGDLVPVDLNSIAPELLYHYKGDSIEFDEHTDEIVLKNGDVETVESTWTVYGPLIGKTTRQKDLAYKWVFHDPSAINFNVLDLNHARSVDEALTIAADVGLPHLNLILADRAGAAAWTVVGRIPQRDGYDGRFPATWTYGDRSWTGWLPADQRPVVRAAPGQALWSGNQRQVGGDALAVLGDSGYDDPDRAAQIERDLAQLTAPAEPADLLAIQLDHRAEWALRWRDLLVQSFAAAGPAAIADADRATFLRLITEWDGMASADSVGYRLIRDWRSQIVHLTLRPMLGRTYRYAPGFPYWRLRYEAGLWALHRDEPMHLLAADYSDWNALRFAAVDRVIANLDEEGTPLETATWGEANALELNHPFGDFLPNPVASWVNLPVTPQAGDSRMPGVARPRFGASLRFVVAPGHEDEALLHLPGGQSGNPLSPYYRAGHDDWLRGRPSPLLAGDQEHTLTLIP</sequence>
<dbReference type="InterPro" id="IPR043147">
    <property type="entry name" value="Penicillin_amidase_A-knob"/>
</dbReference>
<dbReference type="InterPro" id="IPR002692">
    <property type="entry name" value="S45"/>
</dbReference>
<dbReference type="PANTHER" id="PTHR34218">
    <property type="entry name" value="PEPTIDASE S45 PENICILLIN AMIDASE"/>
    <property type="match status" value="1"/>
</dbReference>
<accession>A0ABZ1C4Z2</accession>
<dbReference type="InterPro" id="IPR029055">
    <property type="entry name" value="Ntn_hydrolases_N"/>
</dbReference>
<evidence type="ECO:0000256" key="4">
    <source>
        <dbReference type="SAM" id="Phobius"/>
    </source>
</evidence>
<dbReference type="PANTHER" id="PTHR34218:SF4">
    <property type="entry name" value="ACYL-HOMOSERINE LACTONE ACYLASE QUIP"/>
    <property type="match status" value="1"/>
</dbReference>
<evidence type="ECO:0000256" key="1">
    <source>
        <dbReference type="ARBA" id="ARBA00006586"/>
    </source>
</evidence>
<evidence type="ECO:0000256" key="3">
    <source>
        <dbReference type="ARBA" id="ARBA00023145"/>
    </source>
</evidence>
<keyword evidence="2 5" id="KW-0378">Hydrolase</keyword>
<dbReference type="CDD" id="cd03747">
    <property type="entry name" value="Ntn_PGA_like"/>
    <property type="match status" value="1"/>
</dbReference>
<dbReference type="EMBL" id="CP139781">
    <property type="protein sequence ID" value="WRQ85584.1"/>
    <property type="molecule type" value="Genomic_DNA"/>
</dbReference>
<dbReference type="Proteomes" id="UP000738431">
    <property type="component" value="Chromosome"/>
</dbReference>
<comment type="similarity">
    <text evidence="1">Belongs to the peptidase S45 family.</text>
</comment>
<reference evidence="5 6" key="1">
    <citation type="submission" date="2023-12" db="EMBL/GenBank/DDBJ databases">
        <title>Description of an unclassified Opitutus bacterium of Verrucomicrobiota.</title>
        <authorList>
            <person name="Zhang D.-F."/>
        </authorList>
    </citation>
    <scope>NUCLEOTIDE SEQUENCE [LARGE SCALE GENOMIC DNA]</scope>
    <source>
        <strain evidence="5 6">WL0086</strain>
    </source>
</reference>
<evidence type="ECO:0000313" key="6">
    <source>
        <dbReference type="Proteomes" id="UP000738431"/>
    </source>
</evidence>
<name>A0ABZ1C4Z2_9BACT</name>
<dbReference type="RefSeq" id="WP_221032873.1">
    <property type="nucleotide sequence ID" value="NZ_CP139781.1"/>
</dbReference>
<keyword evidence="4" id="KW-1133">Transmembrane helix</keyword>
<dbReference type="GO" id="GO:0016787">
    <property type="term" value="F:hydrolase activity"/>
    <property type="evidence" value="ECO:0007669"/>
    <property type="project" value="UniProtKB-KW"/>
</dbReference>
<dbReference type="Gene3D" id="2.30.120.10">
    <property type="match status" value="1"/>
</dbReference>
<dbReference type="EC" id="3.5.1.-" evidence="5"/>
<dbReference type="Pfam" id="PF01804">
    <property type="entry name" value="Penicil_amidase"/>
    <property type="match status" value="1"/>
</dbReference>
<gene>
    <name evidence="5" type="ORF">K1X11_012300</name>
</gene>
<organism evidence="5 6">
    <name type="scientific">Actomonas aquatica</name>
    <dbReference type="NCBI Taxonomy" id="2866162"/>
    <lineage>
        <taxon>Bacteria</taxon>
        <taxon>Pseudomonadati</taxon>
        <taxon>Verrucomicrobiota</taxon>
        <taxon>Opitutia</taxon>
        <taxon>Opitutales</taxon>
        <taxon>Opitutaceae</taxon>
        <taxon>Actomonas</taxon>
    </lineage>
</organism>
<evidence type="ECO:0000256" key="2">
    <source>
        <dbReference type="ARBA" id="ARBA00022801"/>
    </source>
</evidence>
<protein>
    <submittedName>
        <fullName evidence="5">Penicillin acylase family protein</fullName>
        <ecNumber evidence="5">3.5.1.-</ecNumber>
    </submittedName>
</protein>
<keyword evidence="6" id="KW-1185">Reference proteome</keyword>
<keyword evidence="4" id="KW-0812">Transmembrane</keyword>
<dbReference type="Gene3D" id="1.10.439.10">
    <property type="entry name" value="Penicillin Amidohydrolase, domain 1"/>
    <property type="match status" value="1"/>
</dbReference>
<dbReference type="Gene3D" id="1.10.1400.10">
    <property type="match status" value="1"/>
</dbReference>
<proteinExistence type="inferred from homology"/>
<dbReference type="InterPro" id="IPR023343">
    <property type="entry name" value="Penicillin_amidase_dom1"/>
</dbReference>
<keyword evidence="3" id="KW-0865">Zymogen</keyword>
<dbReference type="InterPro" id="IPR014395">
    <property type="entry name" value="Pen/GL7ACA/AHL_acylase"/>
</dbReference>
<dbReference type="Gene3D" id="3.60.20.10">
    <property type="entry name" value="Glutamine Phosphoribosylpyrophosphate, subunit 1, domain 1"/>
    <property type="match status" value="1"/>
</dbReference>
<evidence type="ECO:0000313" key="5">
    <source>
        <dbReference type="EMBL" id="WRQ85584.1"/>
    </source>
</evidence>
<dbReference type="InterPro" id="IPR043146">
    <property type="entry name" value="Penicillin_amidase_N_B-knob"/>
</dbReference>